<dbReference type="Pfam" id="PF00571">
    <property type="entry name" value="CBS"/>
    <property type="match status" value="2"/>
</dbReference>
<protein>
    <submittedName>
        <fullName evidence="7">HlyC/CorC family transporter</fullName>
    </submittedName>
</protein>
<evidence type="ECO:0000256" key="3">
    <source>
        <dbReference type="ARBA" id="ARBA00023122"/>
    </source>
</evidence>
<evidence type="ECO:0000256" key="4">
    <source>
        <dbReference type="PROSITE-ProRule" id="PRU00703"/>
    </source>
</evidence>
<dbReference type="SUPFAM" id="SSF56176">
    <property type="entry name" value="FAD-binding/transporter-associated domain-like"/>
    <property type="match status" value="1"/>
</dbReference>
<feature type="domain" description="CBS" evidence="6">
    <location>
        <begin position="84"/>
        <end position="145"/>
    </location>
</feature>
<dbReference type="SMART" id="SM01091">
    <property type="entry name" value="CorC_HlyC"/>
    <property type="match status" value="1"/>
</dbReference>
<dbReference type="GO" id="GO:0005886">
    <property type="term" value="C:plasma membrane"/>
    <property type="evidence" value="ECO:0007669"/>
    <property type="project" value="TreeGrafter"/>
</dbReference>
<dbReference type="InterPro" id="IPR016169">
    <property type="entry name" value="FAD-bd_PCMH_sub2"/>
</dbReference>
<evidence type="ECO:0000256" key="5">
    <source>
        <dbReference type="SAM" id="MobiDB-lite"/>
    </source>
</evidence>
<sequence length="329" mass="36401">MSGHSERSADGASEPQPRPILRGLMARFSRRRGDQGLRNSIAALVQEAADATPTDGELPELDRQERALIANVLRLRGTTVDDVMVPRADITAMPVAISFEEALATMKRENHSRLPVYGEQLDDIVGMVHVKDLVAYAGPSETFRLQAILRQPLMIAPQMPVLDLLLQMRLRRIHLALVIDEYGGIDGLVTIEDLVETIVGDIADEHDEPDVPMLVERHDGTLDIDARMPLEDFEHRLGPILTEQERDSDMETVGGLVFQLAGHVPTRGEVLSHQSGIQFRVLDADARHIRRVRVRPIQEPEPEPAKDKAEAGDRKAVATADASDTRSSL</sequence>
<feature type="region of interest" description="Disordered" evidence="5">
    <location>
        <begin position="293"/>
        <end position="329"/>
    </location>
</feature>
<feature type="region of interest" description="Disordered" evidence="5">
    <location>
        <begin position="1"/>
        <end position="21"/>
    </location>
</feature>
<dbReference type="SUPFAM" id="SSF54631">
    <property type="entry name" value="CBS-domain pair"/>
    <property type="match status" value="1"/>
</dbReference>
<feature type="compositionally biased region" description="Basic and acidic residues" evidence="5">
    <location>
        <begin position="303"/>
        <end position="316"/>
    </location>
</feature>
<dbReference type="InterPro" id="IPR046342">
    <property type="entry name" value="CBS_dom_sf"/>
</dbReference>
<dbReference type="Gene3D" id="3.30.465.10">
    <property type="match status" value="1"/>
</dbReference>
<gene>
    <name evidence="7" type="ORF">HN018_15790</name>
</gene>
<dbReference type="Pfam" id="PF03471">
    <property type="entry name" value="CorC_HlyC"/>
    <property type="match status" value="1"/>
</dbReference>
<dbReference type="InterPro" id="IPR005170">
    <property type="entry name" value="Transptr-assoc_dom"/>
</dbReference>
<organism evidence="7 8">
    <name type="scientific">Lichenicola cladoniae</name>
    <dbReference type="NCBI Taxonomy" id="1484109"/>
    <lineage>
        <taxon>Bacteria</taxon>
        <taxon>Pseudomonadati</taxon>
        <taxon>Pseudomonadota</taxon>
        <taxon>Alphaproteobacteria</taxon>
        <taxon>Acetobacterales</taxon>
        <taxon>Acetobacteraceae</taxon>
        <taxon>Lichenicola</taxon>
    </lineage>
</organism>
<evidence type="ECO:0000313" key="7">
    <source>
        <dbReference type="EMBL" id="QKE91311.1"/>
    </source>
</evidence>
<evidence type="ECO:0000313" key="8">
    <source>
        <dbReference type="Proteomes" id="UP000500767"/>
    </source>
</evidence>
<comment type="similarity">
    <text evidence="1">Belongs to the UPF0053 family. Hemolysin C subfamily.</text>
</comment>
<evidence type="ECO:0000256" key="1">
    <source>
        <dbReference type="ARBA" id="ARBA00006446"/>
    </source>
</evidence>
<reference evidence="7 8" key="1">
    <citation type="journal article" date="2014" name="World J. Microbiol. Biotechnol.">
        <title>Biodiversity and physiological characteristics of Antarctic and Arctic lichens-associated bacteria.</title>
        <authorList>
            <person name="Lee Y.M."/>
            <person name="Kim E.H."/>
            <person name="Lee H.K."/>
            <person name="Hong S.G."/>
        </authorList>
    </citation>
    <scope>NUCLEOTIDE SEQUENCE [LARGE SCALE GENOMIC DNA]</scope>
    <source>
        <strain evidence="7 8">PAMC 26569</strain>
    </source>
</reference>
<accession>A0A6M8HSZ6</accession>
<dbReference type="KEGG" id="lck:HN018_15790"/>
<feature type="domain" description="CBS" evidence="6">
    <location>
        <begin position="148"/>
        <end position="208"/>
    </location>
</feature>
<dbReference type="Proteomes" id="UP000500767">
    <property type="component" value="Chromosome"/>
</dbReference>
<dbReference type="InterPro" id="IPR044751">
    <property type="entry name" value="Ion_transp-like_CBS"/>
</dbReference>
<dbReference type="Gene3D" id="3.10.580.10">
    <property type="entry name" value="CBS-domain"/>
    <property type="match status" value="1"/>
</dbReference>
<dbReference type="InterPro" id="IPR000644">
    <property type="entry name" value="CBS_dom"/>
</dbReference>
<keyword evidence="8" id="KW-1185">Reference proteome</keyword>
<evidence type="ECO:0000259" key="6">
    <source>
        <dbReference type="PROSITE" id="PS51371"/>
    </source>
</evidence>
<dbReference type="PANTHER" id="PTHR22777">
    <property type="entry name" value="HEMOLYSIN-RELATED"/>
    <property type="match status" value="1"/>
</dbReference>
<evidence type="ECO:0000256" key="2">
    <source>
        <dbReference type="ARBA" id="ARBA00022737"/>
    </source>
</evidence>
<proteinExistence type="inferred from homology"/>
<dbReference type="EMBL" id="CP053708">
    <property type="protein sequence ID" value="QKE91311.1"/>
    <property type="molecule type" value="Genomic_DNA"/>
</dbReference>
<keyword evidence="2" id="KW-0677">Repeat</keyword>
<dbReference type="InterPro" id="IPR036318">
    <property type="entry name" value="FAD-bd_PCMH-like_sf"/>
</dbReference>
<dbReference type="FunFam" id="3.10.580.10:FF:000002">
    <property type="entry name" value="Magnesium/cobalt efflux protein CorC"/>
    <property type="match status" value="1"/>
</dbReference>
<dbReference type="GO" id="GO:0050660">
    <property type="term" value="F:flavin adenine dinucleotide binding"/>
    <property type="evidence" value="ECO:0007669"/>
    <property type="project" value="InterPro"/>
</dbReference>
<keyword evidence="3 4" id="KW-0129">CBS domain</keyword>
<dbReference type="CDD" id="cd04590">
    <property type="entry name" value="CBS_pair_CorC_HlyC_assoc"/>
    <property type="match status" value="1"/>
</dbReference>
<dbReference type="PROSITE" id="PS51371">
    <property type="entry name" value="CBS"/>
    <property type="match status" value="2"/>
</dbReference>
<dbReference type="PANTHER" id="PTHR22777:SF27">
    <property type="entry name" value="MAGNESIUM AND COBALT EFFLUX PROTEIN CORC"/>
    <property type="match status" value="1"/>
</dbReference>
<dbReference type="AlphaFoldDB" id="A0A6M8HSZ6"/>
<name>A0A6M8HSZ6_9PROT</name>